<dbReference type="InterPro" id="IPR003594">
    <property type="entry name" value="HATPase_dom"/>
</dbReference>
<dbReference type="CDD" id="cd00082">
    <property type="entry name" value="HisKA"/>
    <property type="match status" value="1"/>
</dbReference>
<dbReference type="EMBL" id="FOAF01000003">
    <property type="protein sequence ID" value="SEL74285.1"/>
    <property type="molecule type" value="Genomic_DNA"/>
</dbReference>
<keyword evidence="3 7" id="KW-0597">Phosphoprotein</keyword>
<dbReference type="Gene3D" id="3.30.565.10">
    <property type="entry name" value="Histidine kinase-like ATPase, C-terminal domain"/>
    <property type="match status" value="1"/>
</dbReference>
<dbReference type="Gene3D" id="6.10.340.10">
    <property type="match status" value="1"/>
</dbReference>
<feature type="domain" description="Response regulatory" evidence="11">
    <location>
        <begin position="1225"/>
        <end position="1343"/>
    </location>
</feature>
<dbReference type="SUPFAM" id="SSF55781">
    <property type="entry name" value="GAF domain-like"/>
    <property type="match status" value="1"/>
</dbReference>
<feature type="domain" description="Histidine kinase" evidence="10">
    <location>
        <begin position="681"/>
        <end position="903"/>
    </location>
</feature>
<dbReference type="InterPro" id="IPR003661">
    <property type="entry name" value="HisK_dim/P_dom"/>
</dbReference>
<keyword evidence="13" id="KW-1185">Reference proteome</keyword>
<accession>A0A1H7SP82</accession>
<dbReference type="PANTHER" id="PTHR45339:SF1">
    <property type="entry name" value="HYBRID SIGNAL TRANSDUCTION HISTIDINE KINASE J"/>
    <property type="match status" value="1"/>
</dbReference>
<dbReference type="InterPro" id="IPR005467">
    <property type="entry name" value="His_kinase_dom"/>
</dbReference>
<evidence type="ECO:0000256" key="2">
    <source>
        <dbReference type="ARBA" id="ARBA00012438"/>
    </source>
</evidence>
<dbReference type="InterPro" id="IPR011006">
    <property type="entry name" value="CheY-like_superfamily"/>
</dbReference>
<evidence type="ECO:0000256" key="4">
    <source>
        <dbReference type="ARBA" id="ARBA00022679"/>
    </source>
</evidence>
<feature type="transmembrane region" description="Helical" evidence="9">
    <location>
        <begin position="15"/>
        <end position="35"/>
    </location>
</feature>
<feature type="modified residue" description="4-aspartylphosphate" evidence="7">
    <location>
        <position position="1127"/>
    </location>
</feature>
<evidence type="ECO:0000256" key="6">
    <source>
        <dbReference type="ARBA" id="ARBA00023012"/>
    </source>
</evidence>
<dbReference type="SUPFAM" id="SSF47384">
    <property type="entry name" value="Homodimeric domain of signal transducing histidine kinase"/>
    <property type="match status" value="1"/>
</dbReference>
<evidence type="ECO:0000256" key="1">
    <source>
        <dbReference type="ARBA" id="ARBA00000085"/>
    </source>
</evidence>
<dbReference type="PRINTS" id="PR00344">
    <property type="entry name" value="BCTRLSENSOR"/>
</dbReference>
<evidence type="ECO:0000256" key="8">
    <source>
        <dbReference type="SAM" id="Coils"/>
    </source>
</evidence>
<keyword evidence="4" id="KW-0808">Transferase</keyword>
<dbReference type="SUPFAM" id="SSF55874">
    <property type="entry name" value="ATPase domain of HSP90 chaperone/DNA topoisomerase II/histidine kinase"/>
    <property type="match status" value="1"/>
</dbReference>
<feature type="domain" description="Response regulatory" evidence="11">
    <location>
        <begin position="1078"/>
        <end position="1194"/>
    </location>
</feature>
<dbReference type="RefSeq" id="WP_093326446.1">
    <property type="nucleotide sequence ID" value="NZ_FOAF01000003.1"/>
</dbReference>
<keyword evidence="9" id="KW-1133">Transmembrane helix</keyword>
<feature type="coiled-coil region" evidence="8">
    <location>
        <begin position="581"/>
        <end position="657"/>
    </location>
</feature>
<dbReference type="InterPro" id="IPR036097">
    <property type="entry name" value="HisK_dim/P_sf"/>
</dbReference>
<dbReference type="PROSITE" id="PS50109">
    <property type="entry name" value="HIS_KIN"/>
    <property type="match status" value="1"/>
</dbReference>
<dbReference type="CDD" id="cd00156">
    <property type="entry name" value="REC"/>
    <property type="match status" value="2"/>
</dbReference>
<proteinExistence type="predicted"/>
<feature type="modified residue" description="4-aspartylphosphate" evidence="7">
    <location>
        <position position="1276"/>
    </location>
</feature>
<gene>
    <name evidence="12" type="ORF">SAMN05661044_03312</name>
</gene>
<evidence type="ECO:0000256" key="5">
    <source>
        <dbReference type="ARBA" id="ARBA00022777"/>
    </source>
</evidence>
<evidence type="ECO:0000256" key="9">
    <source>
        <dbReference type="SAM" id="Phobius"/>
    </source>
</evidence>
<protein>
    <recommendedName>
        <fullName evidence="2">histidine kinase</fullName>
        <ecNumber evidence="2">2.7.13.3</ecNumber>
    </recommendedName>
</protein>
<dbReference type="Gene3D" id="1.10.287.130">
    <property type="match status" value="1"/>
</dbReference>
<dbReference type="InterPro" id="IPR004358">
    <property type="entry name" value="Sig_transdc_His_kin-like_C"/>
</dbReference>
<dbReference type="Gene3D" id="3.30.450.40">
    <property type="match status" value="1"/>
</dbReference>
<dbReference type="FunFam" id="3.30.565.10:FF:000010">
    <property type="entry name" value="Sensor histidine kinase RcsC"/>
    <property type="match status" value="1"/>
</dbReference>
<sequence length="1345" mass="152202">MMIRRNQFNLIPLNYKLALLALVPLIVLIFFFYLIEKEKTDRIIGTDNFITRINLALTADDLVEQIQQERRLSLSNLFKGNENGALSVQQLKTDEAIQKFDAYIDSGLNAEYTNYTFIDELPTWRSKINNREMSYDDVFNNYQKLTERLSSFTAVSTDYNSLNKEIGSRIALREILSNTINYLATLRLNIYFTFADDKLDTINFAKFNMSYELLQSYLRELQSLDKQYKENNFNKLKDNHAVANTLDFIKDVYDTQKLPQKFNAEEWWNVSATAIDFLKARLSSTIKDISTSANTSYDNELYDRNFTRGVLIAAILLVLALVYLVIKNIANHLYELQEAATKIAMGYTDITLPAFAKDDLGVVARSIRRIDKSNQEIARVANEIGKENYEIQINPKGTHDVLGTALLNMKNALERHSQKDKQQIWIQTGENTINSLLIGRRELQEFSLEILKTLVDYLEAAIGTYYLNGRDKSLELLSSTGVTNISQLSKRINFGETMLGKAAVEGEVIVLTNLPDDYLKIGTSLGNTKPSWILIIPLVHENEIEGVIEIASINDLPDATLTFAKSISKNIAAAVHAVKSRIRLKELLEETQAQTEELQVQQSELENLNVELEAQANKLQASEEELRVQQEELLEANQELEIRSQALEDKNQVILERNLEIQKKAEDLAISTKYKSEFLANMSHELRTPLNSILLLSRLLSENNEGNLFEDQIEYANVIQTSGNGLLTLIDEILDLSRIEAGKMTLTFDQVTLDEVLNDIQSLFGRMANEKGLNLIIEKDPALPNSINTDHLRLQQILRNLVSNALKFTSKGSVTVSVRKHKKKEHYIDFAVRDTGIGIPIEKQQLVFEAFQQADGSTRRKFGGTGLGLSISKELAKLLGGSLYINSEVTKGSEFIVTLPEEAISEIEESITTSAPKTNDKNLEHPNIKERTPFISSIIPNELDDDREHIKEGDKLLLIIEDDTSFARALVDFSHKNKYKVITTVRGDEGIKLAEKYLPNAILLDIELPIKNGWQVMDELKNNPVTRHIPVHIMSSHEVKKESITKGAIDFIRKPMAFEEIGAIFKRVEKALSVGPRRVLIIEDNLKHAQALGHYLESFDVKTEISKDIQSAVDKLKSQEADCVILDMGVPDATAYKALETIKADAGMENLPVIIFTGKDLSPAEEIKIKQYADSIVVKTAHSYERIMDEVGLFLHIVEESKETDVKKERTKLNTSLHEVLRGKTVLIADDDIRNIFSLTKALERYQINVISADDGKEAFNLLQKNAAKVDIVLMDMMMPEMDGYETTRLIRQDKRFKILPILAVTAKAMMGDREKCIAAGASDYISKPVDIDQLISLLRVWLYQ</sequence>
<dbReference type="SMART" id="SM00388">
    <property type="entry name" value="HisKA"/>
    <property type="match status" value="1"/>
</dbReference>
<dbReference type="Pfam" id="PF00072">
    <property type="entry name" value="Response_reg"/>
    <property type="match status" value="3"/>
</dbReference>
<dbReference type="OrthoDB" id="9811889at2"/>
<comment type="catalytic activity">
    <reaction evidence="1">
        <text>ATP + protein L-histidine = ADP + protein N-phospho-L-histidine.</text>
        <dbReference type="EC" id="2.7.13.3"/>
    </reaction>
</comment>
<evidence type="ECO:0000313" key="12">
    <source>
        <dbReference type="EMBL" id="SEL74285.1"/>
    </source>
</evidence>
<dbReference type="Pfam" id="PF13185">
    <property type="entry name" value="GAF_2"/>
    <property type="match status" value="1"/>
</dbReference>
<dbReference type="SMART" id="SM00448">
    <property type="entry name" value="REC"/>
    <property type="match status" value="3"/>
</dbReference>
<dbReference type="Pfam" id="PF02518">
    <property type="entry name" value="HATPase_c"/>
    <property type="match status" value="1"/>
</dbReference>
<evidence type="ECO:0000256" key="3">
    <source>
        <dbReference type="ARBA" id="ARBA00022553"/>
    </source>
</evidence>
<feature type="domain" description="Response regulatory" evidence="11">
    <location>
        <begin position="956"/>
        <end position="1069"/>
    </location>
</feature>
<dbReference type="Pfam" id="PF08376">
    <property type="entry name" value="NIT"/>
    <property type="match status" value="1"/>
</dbReference>
<evidence type="ECO:0000259" key="10">
    <source>
        <dbReference type="PROSITE" id="PS50109"/>
    </source>
</evidence>
<dbReference type="SUPFAM" id="SSF52172">
    <property type="entry name" value="CheY-like"/>
    <property type="match status" value="3"/>
</dbReference>
<evidence type="ECO:0000256" key="7">
    <source>
        <dbReference type="PROSITE-ProRule" id="PRU00169"/>
    </source>
</evidence>
<dbReference type="InterPro" id="IPR013587">
    <property type="entry name" value="Nitrate/nitrite_sensing"/>
</dbReference>
<dbReference type="Pfam" id="PF00512">
    <property type="entry name" value="HisKA"/>
    <property type="match status" value="1"/>
</dbReference>
<dbReference type="SMART" id="SM00387">
    <property type="entry name" value="HATPase_c"/>
    <property type="match status" value="1"/>
</dbReference>
<dbReference type="PANTHER" id="PTHR45339">
    <property type="entry name" value="HYBRID SIGNAL TRANSDUCTION HISTIDINE KINASE J"/>
    <property type="match status" value="1"/>
</dbReference>
<keyword evidence="6" id="KW-0902">Two-component regulatory system</keyword>
<dbReference type="Proteomes" id="UP000199421">
    <property type="component" value="Unassembled WGS sequence"/>
</dbReference>
<dbReference type="InterPro" id="IPR003018">
    <property type="entry name" value="GAF"/>
</dbReference>
<dbReference type="CDD" id="cd16922">
    <property type="entry name" value="HATPase_EvgS-ArcB-TorS-like"/>
    <property type="match status" value="1"/>
</dbReference>
<dbReference type="EC" id="2.7.13.3" evidence="2"/>
<evidence type="ECO:0000313" key="13">
    <source>
        <dbReference type="Proteomes" id="UP000199421"/>
    </source>
</evidence>
<dbReference type="InterPro" id="IPR001789">
    <property type="entry name" value="Sig_transdc_resp-reg_receiver"/>
</dbReference>
<keyword evidence="9" id="KW-0812">Transmembrane</keyword>
<keyword evidence="5 12" id="KW-0418">Kinase</keyword>
<dbReference type="InterPro" id="IPR036890">
    <property type="entry name" value="HATPase_C_sf"/>
</dbReference>
<name>A0A1H7SP82_OLID1</name>
<dbReference type="CDD" id="cd17546">
    <property type="entry name" value="REC_hyHK_CKI1_RcsC-like"/>
    <property type="match status" value="1"/>
</dbReference>
<dbReference type="InterPro" id="IPR029016">
    <property type="entry name" value="GAF-like_dom_sf"/>
</dbReference>
<evidence type="ECO:0000259" key="11">
    <source>
        <dbReference type="PROSITE" id="PS50110"/>
    </source>
</evidence>
<dbReference type="PROSITE" id="PS50110">
    <property type="entry name" value="RESPONSE_REGULATORY"/>
    <property type="match status" value="3"/>
</dbReference>
<feature type="modified residue" description="4-aspartylphosphate" evidence="7">
    <location>
        <position position="1005"/>
    </location>
</feature>
<organism evidence="12 13">
    <name type="scientific">Olivibacter domesticus</name>
    <name type="common">Pseudosphingobacterium domesticum</name>
    <dbReference type="NCBI Taxonomy" id="407022"/>
    <lineage>
        <taxon>Bacteria</taxon>
        <taxon>Pseudomonadati</taxon>
        <taxon>Bacteroidota</taxon>
        <taxon>Sphingobacteriia</taxon>
        <taxon>Sphingobacteriales</taxon>
        <taxon>Sphingobacteriaceae</taxon>
        <taxon>Olivibacter</taxon>
    </lineage>
</organism>
<reference evidence="13" key="1">
    <citation type="submission" date="2016-10" db="EMBL/GenBank/DDBJ databases">
        <authorList>
            <person name="Varghese N."/>
            <person name="Submissions S."/>
        </authorList>
    </citation>
    <scope>NUCLEOTIDE SEQUENCE [LARGE SCALE GENOMIC DNA]</scope>
    <source>
        <strain evidence="13">DSM 18733</strain>
    </source>
</reference>
<dbReference type="STRING" id="407022.SAMN05661044_03312"/>
<keyword evidence="9" id="KW-0472">Membrane</keyword>
<dbReference type="Gene3D" id="3.40.50.2300">
    <property type="match status" value="3"/>
</dbReference>
<keyword evidence="8" id="KW-0175">Coiled coil</keyword>
<dbReference type="GO" id="GO:0000155">
    <property type="term" value="F:phosphorelay sensor kinase activity"/>
    <property type="evidence" value="ECO:0007669"/>
    <property type="project" value="InterPro"/>
</dbReference>